<proteinExistence type="predicted"/>
<comment type="caution">
    <text evidence="1">The sequence shown here is derived from an EMBL/GenBank/DDBJ whole genome shotgun (WGS) entry which is preliminary data.</text>
</comment>
<dbReference type="Proteomes" id="UP000027920">
    <property type="component" value="Unassembled WGS sequence"/>
</dbReference>
<dbReference type="VEuPathDB" id="FungiDB:A1O9_01734"/>
<evidence type="ECO:0000313" key="1">
    <source>
        <dbReference type="EMBL" id="KEF63756.1"/>
    </source>
</evidence>
<reference evidence="1 2" key="1">
    <citation type="submission" date="2013-03" db="EMBL/GenBank/DDBJ databases">
        <title>The Genome Sequence of Exophiala aquamarina CBS 119918.</title>
        <authorList>
            <consortium name="The Broad Institute Genomics Platform"/>
            <person name="Cuomo C."/>
            <person name="de Hoog S."/>
            <person name="Gorbushina A."/>
            <person name="Walker B."/>
            <person name="Young S.K."/>
            <person name="Zeng Q."/>
            <person name="Gargeya S."/>
            <person name="Fitzgerald M."/>
            <person name="Haas B."/>
            <person name="Abouelleil A."/>
            <person name="Allen A.W."/>
            <person name="Alvarado L."/>
            <person name="Arachchi H.M."/>
            <person name="Berlin A.M."/>
            <person name="Chapman S.B."/>
            <person name="Gainer-Dewar J."/>
            <person name="Goldberg J."/>
            <person name="Griggs A."/>
            <person name="Gujja S."/>
            <person name="Hansen M."/>
            <person name="Howarth C."/>
            <person name="Imamovic A."/>
            <person name="Ireland A."/>
            <person name="Larimer J."/>
            <person name="McCowan C."/>
            <person name="Murphy C."/>
            <person name="Pearson M."/>
            <person name="Poon T.W."/>
            <person name="Priest M."/>
            <person name="Roberts A."/>
            <person name="Saif S."/>
            <person name="Shea T."/>
            <person name="Sisk P."/>
            <person name="Sykes S."/>
            <person name="Wortman J."/>
            <person name="Nusbaum C."/>
            <person name="Birren B."/>
        </authorList>
    </citation>
    <scope>NUCLEOTIDE SEQUENCE [LARGE SCALE GENOMIC DNA]</scope>
    <source>
        <strain evidence="1 2">CBS 119918</strain>
    </source>
</reference>
<sequence length="107" mass="12298">MSTIRPRRNARYSLAHLGPPTHLCPLPPTGKPSPYYDLLRQNSEWKGAESAVGQRKRRLKNAIGGWPRRVRLMSQRNGQQRSPDLPTHRTLWQKAFQPGLPAWKLPL</sequence>
<dbReference type="GeneID" id="25276680"/>
<dbReference type="RefSeq" id="XP_013266346.1">
    <property type="nucleotide sequence ID" value="XM_013410892.1"/>
</dbReference>
<dbReference type="EMBL" id="AMGV01000001">
    <property type="protein sequence ID" value="KEF63756.1"/>
    <property type="molecule type" value="Genomic_DNA"/>
</dbReference>
<gene>
    <name evidence="1" type="ORF">A1O9_01734</name>
</gene>
<protein>
    <submittedName>
        <fullName evidence="1">Uncharacterized protein</fullName>
    </submittedName>
</protein>
<keyword evidence="2" id="KW-1185">Reference proteome</keyword>
<organism evidence="1 2">
    <name type="scientific">Exophiala aquamarina CBS 119918</name>
    <dbReference type="NCBI Taxonomy" id="1182545"/>
    <lineage>
        <taxon>Eukaryota</taxon>
        <taxon>Fungi</taxon>
        <taxon>Dikarya</taxon>
        <taxon>Ascomycota</taxon>
        <taxon>Pezizomycotina</taxon>
        <taxon>Eurotiomycetes</taxon>
        <taxon>Chaetothyriomycetidae</taxon>
        <taxon>Chaetothyriales</taxon>
        <taxon>Herpotrichiellaceae</taxon>
        <taxon>Exophiala</taxon>
    </lineage>
</organism>
<dbReference type="HOGENOM" id="CLU_2210026_0_0_1"/>
<dbReference type="AlphaFoldDB" id="A0A072PVA3"/>
<name>A0A072PVA3_9EURO</name>
<accession>A0A072PVA3</accession>
<evidence type="ECO:0000313" key="2">
    <source>
        <dbReference type="Proteomes" id="UP000027920"/>
    </source>
</evidence>